<evidence type="ECO:0000256" key="1">
    <source>
        <dbReference type="SAM" id="Phobius"/>
    </source>
</evidence>
<feature type="transmembrane region" description="Helical" evidence="1">
    <location>
        <begin position="64"/>
        <end position="84"/>
    </location>
</feature>
<evidence type="ECO:0000313" key="2">
    <source>
        <dbReference type="EMBL" id="OGI76209.1"/>
    </source>
</evidence>
<dbReference type="Pfam" id="PF18895">
    <property type="entry name" value="T4SS_pilin"/>
    <property type="match status" value="1"/>
</dbReference>
<accession>A0A1F6W2U5</accession>
<dbReference type="Proteomes" id="UP000179275">
    <property type="component" value="Unassembled WGS sequence"/>
</dbReference>
<dbReference type="InterPro" id="IPR043993">
    <property type="entry name" value="T4SS_pilin"/>
</dbReference>
<sequence length="108" mass="12017">MQFFATPAHASLNSFIASVNSSIVNPLITLLFALAVVFFLFGVFQFIYNQENEEKRTAGKMHMLWGVVGIAIMMGVFMILNLILNTFNITDISVDPQGNTNVQLTPYP</sequence>
<name>A0A1F6W2U5_9BACT</name>
<organism evidence="2 3">
    <name type="scientific">Candidatus Nomurabacteria bacterium RIFCSPHIGHO2_02_FULL_42_19</name>
    <dbReference type="NCBI Taxonomy" id="1801756"/>
    <lineage>
        <taxon>Bacteria</taxon>
        <taxon>Candidatus Nomuraibacteriota</taxon>
    </lineage>
</organism>
<reference evidence="2 3" key="1">
    <citation type="journal article" date="2016" name="Nat. Commun.">
        <title>Thousands of microbial genomes shed light on interconnected biogeochemical processes in an aquifer system.</title>
        <authorList>
            <person name="Anantharaman K."/>
            <person name="Brown C.T."/>
            <person name="Hug L.A."/>
            <person name="Sharon I."/>
            <person name="Castelle C.J."/>
            <person name="Probst A.J."/>
            <person name="Thomas B.C."/>
            <person name="Singh A."/>
            <person name="Wilkins M.J."/>
            <person name="Karaoz U."/>
            <person name="Brodie E.L."/>
            <person name="Williams K.H."/>
            <person name="Hubbard S.S."/>
            <person name="Banfield J.F."/>
        </authorList>
    </citation>
    <scope>NUCLEOTIDE SEQUENCE [LARGE SCALE GENOMIC DNA]</scope>
</reference>
<protein>
    <submittedName>
        <fullName evidence="2">Uncharacterized protein</fullName>
    </submittedName>
</protein>
<feature type="transmembrane region" description="Helical" evidence="1">
    <location>
        <begin position="23"/>
        <end position="44"/>
    </location>
</feature>
<keyword evidence="1" id="KW-0812">Transmembrane</keyword>
<dbReference type="AlphaFoldDB" id="A0A1F6W2U5"/>
<keyword evidence="1" id="KW-0472">Membrane</keyword>
<evidence type="ECO:0000313" key="3">
    <source>
        <dbReference type="Proteomes" id="UP000179275"/>
    </source>
</evidence>
<keyword evidence="1" id="KW-1133">Transmembrane helix</keyword>
<dbReference type="EMBL" id="MFUG01000007">
    <property type="protein sequence ID" value="OGI76209.1"/>
    <property type="molecule type" value="Genomic_DNA"/>
</dbReference>
<comment type="caution">
    <text evidence="2">The sequence shown here is derived from an EMBL/GenBank/DDBJ whole genome shotgun (WGS) entry which is preliminary data.</text>
</comment>
<proteinExistence type="predicted"/>
<dbReference type="STRING" id="1801756.A3C67_03265"/>
<gene>
    <name evidence="2" type="ORF">A3C67_03265</name>
</gene>